<organism evidence="2 3">
    <name type="scientific">Dorcoceras hygrometricum</name>
    <dbReference type="NCBI Taxonomy" id="472368"/>
    <lineage>
        <taxon>Eukaryota</taxon>
        <taxon>Viridiplantae</taxon>
        <taxon>Streptophyta</taxon>
        <taxon>Embryophyta</taxon>
        <taxon>Tracheophyta</taxon>
        <taxon>Spermatophyta</taxon>
        <taxon>Magnoliopsida</taxon>
        <taxon>eudicotyledons</taxon>
        <taxon>Gunneridae</taxon>
        <taxon>Pentapetalae</taxon>
        <taxon>asterids</taxon>
        <taxon>lamiids</taxon>
        <taxon>Lamiales</taxon>
        <taxon>Gesneriaceae</taxon>
        <taxon>Didymocarpoideae</taxon>
        <taxon>Trichosporeae</taxon>
        <taxon>Loxocarpinae</taxon>
        <taxon>Dorcoceras</taxon>
    </lineage>
</organism>
<gene>
    <name evidence="2" type="ORF">F511_26973</name>
</gene>
<accession>A0A2Z7CVE2</accession>
<protein>
    <submittedName>
        <fullName evidence="2">Uncharacterized protein</fullName>
    </submittedName>
</protein>
<name>A0A2Z7CVE2_9LAMI</name>
<evidence type="ECO:0000256" key="1">
    <source>
        <dbReference type="SAM" id="MobiDB-lite"/>
    </source>
</evidence>
<reference evidence="2 3" key="1">
    <citation type="journal article" date="2015" name="Proc. Natl. Acad. Sci. U.S.A.">
        <title>The resurrection genome of Boea hygrometrica: A blueprint for survival of dehydration.</title>
        <authorList>
            <person name="Xiao L."/>
            <person name="Yang G."/>
            <person name="Zhang L."/>
            <person name="Yang X."/>
            <person name="Zhao S."/>
            <person name="Ji Z."/>
            <person name="Zhou Q."/>
            <person name="Hu M."/>
            <person name="Wang Y."/>
            <person name="Chen M."/>
            <person name="Xu Y."/>
            <person name="Jin H."/>
            <person name="Xiao X."/>
            <person name="Hu G."/>
            <person name="Bao F."/>
            <person name="Hu Y."/>
            <person name="Wan P."/>
            <person name="Li L."/>
            <person name="Deng X."/>
            <person name="Kuang T."/>
            <person name="Xiang C."/>
            <person name="Zhu J.K."/>
            <person name="Oliver M.J."/>
            <person name="He Y."/>
        </authorList>
    </citation>
    <scope>NUCLEOTIDE SEQUENCE [LARGE SCALE GENOMIC DNA]</scope>
    <source>
        <strain evidence="3">cv. XS01</strain>
    </source>
</reference>
<evidence type="ECO:0000313" key="2">
    <source>
        <dbReference type="EMBL" id="KZV48619.1"/>
    </source>
</evidence>
<evidence type="ECO:0000313" key="3">
    <source>
        <dbReference type="Proteomes" id="UP000250235"/>
    </source>
</evidence>
<dbReference type="Proteomes" id="UP000250235">
    <property type="component" value="Unassembled WGS sequence"/>
</dbReference>
<keyword evidence="3" id="KW-1185">Reference proteome</keyword>
<sequence length="191" mass="20649">MKVLFSSTNVHFKPSSKKKDMKVGYILLNDIVTNSLTAKAGSFDVVTTERFDMMVAINIGLKINWEHLSILLENLVKADLGESVALHPLKVLNSKSVLTYLKKNQAAPQSGEASKVSGDKADEAVEPKKMNLTHNKLAAGDSAAPAQSRSETIPNVDEHPLVKPAVARLGGQVTKAKSFLCHQEESGDQEA</sequence>
<proteinExistence type="predicted"/>
<feature type="region of interest" description="Disordered" evidence="1">
    <location>
        <begin position="127"/>
        <end position="159"/>
    </location>
</feature>
<dbReference type="EMBL" id="KQ993835">
    <property type="protein sequence ID" value="KZV48619.1"/>
    <property type="molecule type" value="Genomic_DNA"/>
</dbReference>
<dbReference type="AlphaFoldDB" id="A0A2Z7CVE2"/>